<keyword evidence="1" id="KW-0802">TPR repeat</keyword>
<proteinExistence type="predicted"/>
<evidence type="ECO:0000256" key="2">
    <source>
        <dbReference type="SAM" id="SignalP"/>
    </source>
</evidence>
<dbReference type="PROSITE" id="PS50005">
    <property type="entry name" value="TPR"/>
    <property type="match status" value="1"/>
</dbReference>
<feature type="repeat" description="TPR" evidence="1">
    <location>
        <begin position="213"/>
        <end position="246"/>
    </location>
</feature>
<evidence type="ECO:0008006" key="5">
    <source>
        <dbReference type="Google" id="ProtNLM"/>
    </source>
</evidence>
<feature type="chain" id="PRO_5045481214" description="Tetratricopeptide repeat protein" evidence="2">
    <location>
        <begin position="25"/>
        <end position="473"/>
    </location>
</feature>
<comment type="caution">
    <text evidence="3">The sequence shown here is derived from an EMBL/GenBank/DDBJ whole genome shotgun (WGS) entry which is preliminary data.</text>
</comment>
<name>A0ABQ6GXR6_9GAMM</name>
<accession>A0ABQ6GXR6</accession>
<evidence type="ECO:0000313" key="4">
    <source>
        <dbReference type="Proteomes" id="UP001157186"/>
    </source>
</evidence>
<dbReference type="EMBL" id="BSST01000001">
    <property type="protein sequence ID" value="GLX80122.1"/>
    <property type="molecule type" value="Genomic_DNA"/>
</dbReference>
<protein>
    <recommendedName>
        <fullName evidence="5">Tetratricopeptide repeat protein</fullName>
    </recommendedName>
</protein>
<keyword evidence="2" id="KW-0732">Signal</keyword>
<dbReference type="InterPro" id="IPR011990">
    <property type="entry name" value="TPR-like_helical_dom_sf"/>
</dbReference>
<gene>
    <name evidence="3" type="ORF">tinsulaeT_34620</name>
</gene>
<dbReference type="PROSITE" id="PS51257">
    <property type="entry name" value="PROKAR_LIPOPROTEIN"/>
    <property type="match status" value="1"/>
</dbReference>
<dbReference type="SMART" id="SM00028">
    <property type="entry name" value="TPR"/>
    <property type="match status" value="1"/>
</dbReference>
<feature type="signal peptide" evidence="2">
    <location>
        <begin position="1"/>
        <end position="24"/>
    </location>
</feature>
<organism evidence="3 4">
    <name type="scientific">Thalassotalea insulae</name>
    <dbReference type="NCBI Taxonomy" id="2056778"/>
    <lineage>
        <taxon>Bacteria</taxon>
        <taxon>Pseudomonadati</taxon>
        <taxon>Pseudomonadota</taxon>
        <taxon>Gammaproteobacteria</taxon>
        <taxon>Alteromonadales</taxon>
        <taxon>Colwelliaceae</taxon>
        <taxon>Thalassotalea</taxon>
    </lineage>
</organism>
<dbReference type="SUPFAM" id="SSF48452">
    <property type="entry name" value="TPR-like"/>
    <property type="match status" value="1"/>
</dbReference>
<dbReference type="Gene3D" id="1.25.40.10">
    <property type="entry name" value="Tetratricopeptide repeat domain"/>
    <property type="match status" value="1"/>
</dbReference>
<reference evidence="3 4" key="1">
    <citation type="submission" date="2023-03" db="EMBL/GenBank/DDBJ databases">
        <title>Draft genome sequence of Thalassotalea insulae KCTC 62186T.</title>
        <authorList>
            <person name="Sawabe T."/>
        </authorList>
    </citation>
    <scope>NUCLEOTIDE SEQUENCE [LARGE SCALE GENOMIC DNA]</scope>
    <source>
        <strain evidence="3 4">KCTC 62186</strain>
    </source>
</reference>
<evidence type="ECO:0000313" key="3">
    <source>
        <dbReference type="EMBL" id="GLX80122.1"/>
    </source>
</evidence>
<dbReference type="Proteomes" id="UP001157186">
    <property type="component" value="Unassembled WGS sequence"/>
</dbReference>
<dbReference type="InterPro" id="IPR019734">
    <property type="entry name" value="TPR_rpt"/>
</dbReference>
<keyword evidence="4" id="KW-1185">Reference proteome</keyword>
<evidence type="ECO:0000256" key="1">
    <source>
        <dbReference type="PROSITE-ProRule" id="PRU00339"/>
    </source>
</evidence>
<dbReference type="RefSeq" id="WP_284246084.1">
    <property type="nucleotide sequence ID" value="NZ_BSST01000001.1"/>
</dbReference>
<sequence>MKEFTLRLGLMLAMLAVTSCTSMRFEDFFSGYTKQLQQTRRAMLMADVPAALSYLPKQGKGHNAYSLSLLEQARLHFVMANWSESARLFDEVYQEIEHEAAKAKIQISSGFEQAGAVVSNDSAIQYQVPTYEQSMLHSYQALNYLFQDDFQAALVEVRRANLVQEQALKDNQKVIDQAVEKMRVQGIASSSLYQAYGVLHPELVELKNGFQNAYTFYLSGVLYEASGEINDAYIDYKKALEISPDNPFIQQDVLRLAAKLHMKDDLQALTERYGEIDNVKIKQDNGELVVFYEQGMIAAKREAKLSLPVSSRHGDMRFFSVSLPVYQRNADLSPPLALIFDQQSYQASDIVRLQLLAEKTLTEQLPAMASRQILRLLAKERLRRKMKQEGGDIGNILASLYSLASEHADTRSWQTLPQNIQVLRVSLPQGQHQLIFEHSNGRSEVEVKIESGRISLVNMTSFGDFTDVQTKNL</sequence>